<sequence length="276" mass="31246">MASRAAPNSLLGDVVQPESLSLFSSTSSNPFALWALHQDPDLEEDSGIRLLIDSTDVAALYDAGIPVDSFKLRSDEPIRGSCSEPVLHIQSPSIRGTFIRSPPNKDTQLGIKLPYLTFQFRPIGSFRPFLFEVGIIDERHQQARIRVSSFQVEPKLYFKPAQDDRTLNANGQNGMKKWEQILHLPLTMAVQPTQEQTSLTSWQVLTLPLDQFVKYCSDTCLLGHDGNEQEKKSKMQRLGRFEAVSHVKVHANVRLRRVWCSKQLPDHDLTEFQVFS</sequence>
<evidence type="ECO:0000313" key="3">
    <source>
        <dbReference type="Proteomes" id="UP000179920"/>
    </source>
</evidence>
<dbReference type="PANTHER" id="PTHR12458">
    <property type="entry name" value="ORF PROTEIN"/>
    <property type="match status" value="1"/>
</dbReference>
<protein>
    <recommendedName>
        <fullName evidence="1">CFA20 domain-containing protein</fullName>
    </recommendedName>
</protein>
<dbReference type="Proteomes" id="UP000179920">
    <property type="component" value="Chromosome IV"/>
</dbReference>
<organism evidence="2 3">
    <name type="scientific">Ustilago bromivora</name>
    <dbReference type="NCBI Taxonomy" id="307758"/>
    <lineage>
        <taxon>Eukaryota</taxon>
        <taxon>Fungi</taxon>
        <taxon>Dikarya</taxon>
        <taxon>Basidiomycota</taxon>
        <taxon>Ustilaginomycotina</taxon>
        <taxon>Ustilaginomycetes</taxon>
        <taxon>Ustilaginales</taxon>
        <taxon>Ustilaginaceae</taxon>
        <taxon>Ustilago</taxon>
    </lineage>
</organism>
<dbReference type="AlphaFoldDB" id="A0A1K0G298"/>
<accession>A0A1K0G298</accession>
<dbReference type="Pfam" id="PF05018">
    <property type="entry name" value="CFA20_dom"/>
    <property type="match status" value="1"/>
</dbReference>
<dbReference type="EMBL" id="LT558120">
    <property type="protein sequence ID" value="SAM81431.1"/>
    <property type="molecule type" value="Genomic_DNA"/>
</dbReference>
<name>A0A1K0G298_9BASI</name>
<evidence type="ECO:0000259" key="1">
    <source>
        <dbReference type="Pfam" id="PF05018"/>
    </source>
</evidence>
<reference evidence="3" key="1">
    <citation type="submission" date="2016-04" db="EMBL/GenBank/DDBJ databases">
        <authorList>
            <person name="Guldener U."/>
            <person name="Guldener U."/>
        </authorList>
    </citation>
    <scope>NUCLEOTIDE SEQUENCE [LARGE SCALE GENOMIC DNA]</scope>
    <source>
        <strain evidence="3">UB2112</strain>
    </source>
</reference>
<dbReference type="InterPro" id="IPR007714">
    <property type="entry name" value="CFA20_dom"/>
</dbReference>
<proteinExistence type="predicted"/>
<dbReference type="InterPro" id="IPR040441">
    <property type="entry name" value="CFA20/CFAP20DC"/>
</dbReference>
<feature type="domain" description="CFA20" evidence="1">
    <location>
        <begin position="83"/>
        <end position="155"/>
    </location>
</feature>
<dbReference type="OrthoDB" id="7486196at2759"/>
<evidence type="ECO:0000313" key="2">
    <source>
        <dbReference type="EMBL" id="SAM81431.1"/>
    </source>
</evidence>
<gene>
    <name evidence="2" type="ORF">UBRO_02996</name>
</gene>